<keyword evidence="3" id="KW-0408">Iron</keyword>
<dbReference type="PANTHER" id="PTHR42988:SF2">
    <property type="entry name" value="CYCLIC NUCLEOTIDE PHOSPHODIESTERASE CBUA0032-RELATED"/>
    <property type="match status" value="1"/>
</dbReference>
<dbReference type="EMBL" id="PPWZ01000045">
    <property type="protein sequence ID" value="POH36742.1"/>
    <property type="molecule type" value="Genomic_DNA"/>
</dbReference>
<dbReference type="PANTHER" id="PTHR42988">
    <property type="entry name" value="PHOSPHOHYDROLASE"/>
    <property type="match status" value="1"/>
</dbReference>
<evidence type="ECO:0000256" key="1">
    <source>
        <dbReference type="ARBA" id="ARBA00022723"/>
    </source>
</evidence>
<dbReference type="SUPFAM" id="SSF56300">
    <property type="entry name" value="Metallo-dependent phosphatases"/>
    <property type="match status" value="1"/>
</dbReference>
<evidence type="ECO:0000256" key="3">
    <source>
        <dbReference type="ARBA" id="ARBA00023004"/>
    </source>
</evidence>
<gene>
    <name evidence="6" type="ORF">C2R26_06820</name>
</gene>
<feature type="domain" description="Calcineurin-like phosphoesterase" evidence="5">
    <location>
        <begin position="5"/>
        <end position="200"/>
    </location>
</feature>
<comment type="similarity">
    <text evidence="4">Belongs to the cyclic nucleotide phosphodiesterase class-III family.</text>
</comment>
<dbReference type="AlphaFoldDB" id="A0A2P4R696"/>
<evidence type="ECO:0000256" key="2">
    <source>
        <dbReference type="ARBA" id="ARBA00022801"/>
    </source>
</evidence>
<dbReference type="InterPro" id="IPR050884">
    <property type="entry name" value="CNP_phosphodiesterase-III"/>
</dbReference>
<dbReference type="Gene3D" id="3.60.21.10">
    <property type="match status" value="1"/>
</dbReference>
<evidence type="ECO:0000313" key="6">
    <source>
        <dbReference type="EMBL" id="POH36742.1"/>
    </source>
</evidence>
<name>A0A2P4R696_9LACO</name>
<sequence>MSRYKIVQITDTHLTPENAVAANNQKIDPYLKLASIFTDISQMIIKPDLIVITGDLIHEGKAKDYERLARWIAEQKEQLQIPIQVILGNHDRTKAFFEGYLKQSEQKKYYYSMSTDEYDFYFLDSKFYNYEQGYLGQEQLDWLKSNLDKNQNKYAVLFLHHPVDGPAIHHMRYSILQETDELLSVISNSSVQAVFSGHIHFETSFTKNGILMHSTDSSAYHINCDDAHKHLIYDATYYDVITIDNGEIGTETKCIYEGQEVINHVNVDNTEFVDKKIFKECN</sequence>
<keyword evidence="1" id="KW-0479">Metal-binding</keyword>
<evidence type="ECO:0000256" key="4">
    <source>
        <dbReference type="ARBA" id="ARBA00025742"/>
    </source>
</evidence>
<proteinExistence type="inferred from homology"/>
<organism evidence="6">
    <name type="scientific">Companilactobacillus formosensis</name>
    <dbReference type="NCBI Taxonomy" id="1617889"/>
    <lineage>
        <taxon>Bacteria</taxon>
        <taxon>Bacillati</taxon>
        <taxon>Bacillota</taxon>
        <taxon>Bacilli</taxon>
        <taxon>Lactobacillales</taxon>
        <taxon>Lactobacillaceae</taxon>
        <taxon>Companilactobacillus</taxon>
    </lineage>
</organism>
<dbReference type="GO" id="GO:0016787">
    <property type="term" value="F:hydrolase activity"/>
    <property type="evidence" value="ECO:0007669"/>
    <property type="project" value="UniProtKB-KW"/>
</dbReference>
<evidence type="ECO:0000259" key="5">
    <source>
        <dbReference type="Pfam" id="PF00149"/>
    </source>
</evidence>
<dbReference type="Pfam" id="PF00149">
    <property type="entry name" value="Metallophos"/>
    <property type="match status" value="1"/>
</dbReference>
<accession>A0A2P4R696</accession>
<comment type="caution">
    <text evidence="6">The sequence shown here is derived from an EMBL/GenBank/DDBJ whole genome shotgun (WGS) entry which is preliminary data.</text>
</comment>
<dbReference type="GO" id="GO:0046872">
    <property type="term" value="F:metal ion binding"/>
    <property type="evidence" value="ECO:0007669"/>
    <property type="project" value="UniProtKB-KW"/>
</dbReference>
<protein>
    <submittedName>
        <fullName evidence="6">Metallophosphoesterase</fullName>
    </submittedName>
</protein>
<keyword evidence="2" id="KW-0378">Hydrolase</keyword>
<dbReference type="InterPro" id="IPR004843">
    <property type="entry name" value="Calcineurin-like_PHP"/>
</dbReference>
<reference evidence="6" key="1">
    <citation type="submission" date="2018-01" db="EMBL/GenBank/DDBJ databases">
        <title>Genome sequnecing of Lactobacillus formosensis KACC 18721.</title>
        <authorList>
            <person name="Kim S.-J."/>
            <person name="Heo J."/>
        </authorList>
    </citation>
    <scope>NUCLEOTIDE SEQUENCE</scope>
    <source>
        <strain evidence="6">KACC 18721</strain>
    </source>
</reference>
<dbReference type="InterPro" id="IPR029052">
    <property type="entry name" value="Metallo-depent_PP-like"/>
</dbReference>